<dbReference type="PIRSF" id="PIRSF021441">
    <property type="entry name" value="DUF1453"/>
    <property type="match status" value="1"/>
</dbReference>
<feature type="transmembrane region" description="Helical" evidence="1">
    <location>
        <begin position="128"/>
        <end position="146"/>
    </location>
</feature>
<gene>
    <name evidence="2" type="ORF">SAMN05421819_2400</name>
</gene>
<dbReference type="InterPro" id="IPR031306">
    <property type="entry name" value="CcdC"/>
</dbReference>
<dbReference type="PANTHER" id="PTHR39164">
    <property type="entry name" value="PROTEIN CCDC"/>
    <property type="match status" value="1"/>
</dbReference>
<feature type="transmembrane region" description="Helical" evidence="1">
    <location>
        <begin position="97"/>
        <end position="116"/>
    </location>
</feature>
<dbReference type="Pfam" id="PF07301">
    <property type="entry name" value="DUF1453"/>
    <property type="match status" value="1"/>
</dbReference>
<name>A0A1H5YP37_9BACT</name>
<proteinExistence type="predicted"/>
<accession>A0A1H5YP37</accession>
<dbReference type="Proteomes" id="UP000236728">
    <property type="component" value="Unassembled WGS sequence"/>
</dbReference>
<evidence type="ECO:0000313" key="2">
    <source>
        <dbReference type="EMBL" id="SEG25540.1"/>
    </source>
</evidence>
<dbReference type="OrthoDB" id="120091at2"/>
<feature type="transmembrane region" description="Helical" evidence="1">
    <location>
        <begin position="6"/>
        <end position="24"/>
    </location>
</feature>
<keyword evidence="3" id="KW-1185">Reference proteome</keyword>
<sequence length="153" mass="17127">MLFAPGTSAVGALVGLCGVLMWRLREGRRPVTQKAILIPPAGMSTGFCMFIVPAFRVPLLWGLAAFLVGAVVLAYPLIRTSRLVLEGNTVMVRRSKIFFGVVLVLAAVRYFARGYIGRYITVEQTAGLFFILAFGMIVVWRVSMWFEYKRLFR</sequence>
<evidence type="ECO:0000313" key="3">
    <source>
        <dbReference type="Proteomes" id="UP000236728"/>
    </source>
</evidence>
<organism evidence="2 3">
    <name type="scientific">Bryocella elongata</name>
    <dbReference type="NCBI Taxonomy" id="863522"/>
    <lineage>
        <taxon>Bacteria</taxon>
        <taxon>Pseudomonadati</taxon>
        <taxon>Acidobacteriota</taxon>
        <taxon>Terriglobia</taxon>
        <taxon>Terriglobales</taxon>
        <taxon>Acidobacteriaceae</taxon>
        <taxon>Bryocella</taxon>
    </lineage>
</organism>
<reference evidence="2 3" key="1">
    <citation type="submission" date="2016-10" db="EMBL/GenBank/DDBJ databases">
        <authorList>
            <person name="de Groot N.N."/>
        </authorList>
    </citation>
    <scope>NUCLEOTIDE SEQUENCE [LARGE SCALE GENOMIC DNA]</scope>
    <source>
        <strain evidence="2 3">DSM 22489</strain>
    </source>
</reference>
<dbReference type="PANTHER" id="PTHR39164:SF1">
    <property type="entry name" value="PROTEIN CCDC"/>
    <property type="match status" value="1"/>
</dbReference>
<dbReference type="AlphaFoldDB" id="A0A1H5YP37"/>
<dbReference type="InterPro" id="IPR058247">
    <property type="entry name" value="DUF1453"/>
</dbReference>
<feature type="transmembrane region" description="Helical" evidence="1">
    <location>
        <begin position="36"/>
        <end position="53"/>
    </location>
</feature>
<feature type="transmembrane region" description="Helical" evidence="1">
    <location>
        <begin position="59"/>
        <end position="77"/>
    </location>
</feature>
<keyword evidence="1" id="KW-1133">Transmembrane helix</keyword>
<keyword evidence="1" id="KW-0472">Membrane</keyword>
<evidence type="ECO:0000256" key="1">
    <source>
        <dbReference type="SAM" id="Phobius"/>
    </source>
</evidence>
<dbReference type="RefSeq" id="WP_103933329.1">
    <property type="nucleotide sequence ID" value="NZ_FNVA01000003.1"/>
</dbReference>
<dbReference type="EMBL" id="FNVA01000003">
    <property type="protein sequence ID" value="SEG25540.1"/>
    <property type="molecule type" value="Genomic_DNA"/>
</dbReference>
<protein>
    <submittedName>
        <fullName evidence="2">Membrane protein CcdC involved in cytochrome C biogenesis</fullName>
    </submittedName>
</protein>
<keyword evidence="1" id="KW-0812">Transmembrane</keyword>